<evidence type="ECO:0008006" key="3">
    <source>
        <dbReference type="Google" id="ProtNLM"/>
    </source>
</evidence>
<dbReference type="EMBL" id="PREU01000021">
    <property type="protein sequence ID" value="PPA72753.1"/>
    <property type="molecule type" value="Genomic_DNA"/>
</dbReference>
<protein>
    <recommendedName>
        <fullName evidence="3">DUF3396 domain-containing protein</fullName>
    </recommendedName>
</protein>
<dbReference type="OrthoDB" id="8705556at2"/>
<dbReference type="RefSeq" id="WP_104145835.1">
    <property type="nucleotide sequence ID" value="NZ_PREU01000021.1"/>
</dbReference>
<evidence type="ECO:0000313" key="2">
    <source>
        <dbReference type="Proteomes" id="UP000239990"/>
    </source>
</evidence>
<gene>
    <name evidence="1" type="ORF">C4E15_29260</name>
</gene>
<sequence>MNTRPPLLNDNDLTCRVDALKPWPGIAIDNGSFPLWPRFFLTFYLHYLPDQSLRTTLDMLDVQDAFARLLGHPYTTATHPRSERLLRYGSIRLEELHEWARSCPVDQVFTVNFTDQDNHQISPGHSAYLRREPAIAGKAPYYSSLQFYFCWQWWLDHQHEWRQFVLESIAYLAPAQVYSGFAVANPLGPGMRSQAAILNRALAPHFYGLDIDHPPGMMRAAELPSGIRPPTWGFLLSDIWREKLGASRDEVAAQLADPLIRIEPLDGGLWIELGPRPELYPVQQGMPRLPAVLNRLLRKIRHPQLDLLGFCPRDVEPGKHFDTRDTRRWLARFDDGSDWPTRNSIIGTPPGY</sequence>
<dbReference type="AlphaFoldDB" id="A0A2S5GIR3"/>
<accession>A0A2S5GIR3</accession>
<proteinExistence type="predicted"/>
<name>A0A2S5GIR3_9BURK</name>
<evidence type="ECO:0000313" key="1">
    <source>
        <dbReference type="EMBL" id="PPA72753.1"/>
    </source>
</evidence>
<reference evidence="1 2" key="1">
    <citation type="submission" date="2018-02" db="EMBL/GenBank/DDBJ databases">
        <title>Draft Genome of Achromobacter spanius stain 6.</title>
        <authorList>
            <person name="Gunasekera T.S."/>
            <person name="Radwan O."/>
            <person name="Ruiz O.N."/>
        </authorList>
    </citation>
    <scope>NUCLEOTIDE SEQUENCE [LARGE SCALE GENOMIC DNA]</scope>
    <source>
        <strain evidence="1 2">6</strain>
    </source>
</reference>
<dbReference type="InterPro" id="IPR021815">
    <property type="entry name" value="TsiV"/>
</dbReference>
<organism evidence="1 2">
    <name type="scientific">Achromobacter spanius</name>
    <dbReference type="NCBI Taxonomy" id="217203"/>
    <lineage>
        <taxon>Bacteria</taxon>
        <taxon>Pseudomonadati</taxon>
        <taxon>Pseudomonadota</taxon>
        <taxon>Betaproteobacteria</taxon>
        <taxon>Burkholderiales</taxon>
        <taxon>Alcaligenaceae</taxon>
        <taxon>Achromobacter</taxon>
    </lineage>
</organism>
<dbReference type="Pfam" id="PF11876">
    <property type="entry name" value="TsiV"/>
    <property type="match status" value="1"/>
</dbReference>
<dbReference type="Proteomes" id="UP000239990">
    <property type="component" value="Unassembled WGS sequence"/>
</dbReference>
<comment type="caution">
    <text evidence="1">The sequence shown here is derived from an EMBL/GenBank/DDBJ whole genome shotgun (WGS) entry which is preliminary data.</text>
</comment>